<dbReference type="PANTHER" id="PTHR34580">
    <property type="match status" value="1"/>
</dbReference>
<evidence type="ECO:0000259" key="2">
    <source>
        <dbReference type="Pfam" id="PF25583"/>
    </source>
</evidence>
<accession>A0ABV7WIZ1</accession>
<evidence type="ECO:0000259" key="1">
    <source>
        <dbReference type="Pfam" id="PF13280"/>
    </source>
</evidence>
<dbReference type="Pfam" id="PF25583">
    <property type="entry name" value="WCX"/>
    <property type="match status" value="1"/>
</dbReference>
<dbReference type="InterPro" id="IPR026881">
    <property type="entry name" value="WYL_dom"/>
</dbReference>
<dbReference type="PROSITE" id="PS52050">
    <property type="entry name" value="WYL"/>
    <property type="match status" value="1"/>
</dbReference>
<protein>
    <submittedName>
        <fullName evidence="3">Helix-turn-helix transcriptional regulator</fullName>
    </submittedName>
</protein>
<gene>
    <name evidence="3" type="ORF">ACFOLH_15775</name>
</gene>
<keyword evidence="4" id="KW-1185">Reference proteome</keyword>
<dbReference type="Pfam" id="PF13280">
    <property type="entry name" value="WYL"/>
    <property type="match status" value="1"/>
</dbReference>
<feature type="domain" description="WCX" evidence="2">
    <location>
        <begin position="218"/>
        <end position="300"/>
    </location>
</feature>
<dbReference type="Proteomes" id="UP001595685">
    <property type="component" value="Unassembled WGS sequence"/>
</dbReference>
<organism evidence="3 4">
    <name type="scientific">Aquipuribacter hungaricus</name>
    <dbReference type="NCBI Taxonomy" id="545624"/>
    <lineage>
        <taxon>Bacteria</taxon>
        <taxon>Bacillati</taxon>
        <taxon>Actinomycetota</taxon>
        <taxon>Actinomycetes</taxon>
        <taxon>Micrococcales</taxon>
        <taxon>Intrasporangiaceae</taxon>
        <taxon>Aquipuribacter</taxon>
    </lineage>
</organism>
<proteinExistence type="predicted"/>
<evidence type="ECO:0000313" key="3">
    <source>
        <dbReference type="EMBL" id="MFC3689808.1"/>
    </source>
</evidence>
<dbReference type="PANTHER" id="PTHR34580:SF1">
    <property type="entry name" value="PROTEIN PAFC"/>
    <property type="match status" value="1"/>
</dbReference>
<dbReference type="RefSeq" id="WP_376983929.1">
    <property type="nucleotide sequence ID" value="NZ_JBHRWW010000013.1"/>
</dbReference>
<sequence length="305" mass="32681">MERLTQVLFVLSRSPDRTATTERLLEHVGYGSAEPEDRRRQLARDIRHLTDLGWEISSVGAEGEAGRYRLVAGDLRLRVDFSPAEQAELQRAARAAELSRLAGADVPGADGGAPGAATVVARGPAVPGLDVVQRAVQARCLLRFGYRGTDREVHPYRVHLRAGGWYLRARETGGTEPKSFRVDRMADPSLAQPGTAEVPPEDSHPSVDPVAWQVDPPLVARLSTTAEHVPQVRALLGGGDLVDGGDLGAGAAGTAGQVLLDVPVTNRSAFRGRLFELGARVRLLGPDELREDVRSHLTAVLRGAA</sequence>
<comment type="caution">
    <text evidence="3">The sequence shown here is derived from an EMBL/GenBank/DDBJ whole genome shotgun (WGS) entry which is preliminary data.</text>
</comment>
<evidence type="ECO:0000313" key="4">
    <source>
        <dbReference type="Proteomes" id="UP001595685"/>
    </source>
</evidence>
<dbReference type="EMBL" id="JBHRWW010000013">
    <property type="protein sequence ID" value="MFC3689808.1"/>
    <property type="molecule type" value="Genomic_DNA"/>
</dbReference>
<reference evidence="4" key="1">
    <citation type="journal article" date="2019" name="Int. J. Syst. Evol. Microbiol.">
        <title>The Global Catalogue of Microorganisms (GCM) 10K type strain sequencing project: providing services to taxonomists for standard genome sequencing and annotation.</title>
        <authorList>
            <consortium name="The Broad Institute Genomics Platform"/>
            <consortium name="The Broad Institute Genome Sequencing Center for Infectious Disease"/>
            <person name="Wu L."/>
            <person name="Ma J."/>
        </authorList>
    </citation>
    <scope>NUCLEOTIDE SEQUENCE [LARGE SCALE GENOMIC DNA]</scope>
    <source>
        <strain evidence="4">NCAIM B.02333</strain>
    </source>
</reference>
<name>A0ABV7WIZ1_9MICO</name>
<dbReference type="InterPro" id="IPR051534">
    <property type="entry name" value="CBASS_pafABC_assoc_protein"/>
</dbReference>
<feature type="domain" description="WYL" evidence="1">
    <location>
        <begin position="129"/>
        <end position="187"/>
    </location>
</feature>
<dbReference type="InterPro" id="IPR057727">
    <property type="entry name" value="WCX_dom"/>
</dbReference>